<comment type="similarity">
    <text evidence="1">Belongs to the N(4)/N(6)-methyltransferase family.</text>
</comment>
<dbReference type="GO" id="GO:0006304">
    <property type="term" value="P:DNA modification"/>
    <property type="evidence" value="ECO:0007669"/>
    <property type="project" value="InterPro"/>
</dbReference>
<dbReference type="InterPro" id="IPR054520">
    <property type="entry name" value="M_Eco57I_C"/>
</dbReference>
<evidence type="ECO:0000256" key="5">
    <source>
        <dbReference type="ARBA" id="ARBA00022691"/>
    </source>
</evidence>
<dbReference type="GeneID" id="16549842"/>
<dbReference type="AlphaFoldDB" id="F1KM32"/>
<dbReference type="GO" id="GO:0032259">
    <property type="term" value="P:methylation"/>
    <property type="evidence" value="ECO:0007669"/>
    <property type="project" value="UniProtKB-KW"/>
</dbReference>
<keyword evidence="3" id="KW-0489">Methyltransferase</keyword>
<keyword evidence="4" id="KW-0808">Transferase</keyword>
<evidence type="ECO:0000256" key="1">
    <source>
        <dbReference type="ARBA" id="ARBA00006594"/>
    </source>
</evidence>
<dbReference type="InterPro" id="IPR002052">
    <property type="entry name" value="DNA_methylase_N6_adenine_CS"/>
</dbReference>
<dbReference type="GO" id="GO:0003676">
    <property type="term" value="F:nucleic acid binding"/>
    <property type="evidence" value="ECO:0007669"/>
    <property type="project" value="InterPro"/>
</dbReference>
<protein>
    <recommendedName>
        <fullName evidence="2">site-specific DNA-methyltransferase (adenine-specific)</fullName>
        <ecNumber evidence="2">2.1.1.72</ecNumber>
    </recommendedName>
</protein>
<dbReference type="InterPro" id="IPR050953">
    <property type="entry name" value="N4_N6_ade-DNA_methylase"/>
</dbReference>
<evidence type="ECO:0000313" key="9">
    <source>
        <dbReference type="EMBL" id="ADZ31407.1"/>
    </source>
</evidence>
<comment type="catalytic activity">
    <reaction evidence="6">
        <text>a 2'-deoxyadenosine in DNA + S-adenosyl-L-methionine = an N(6)-methyl-2'-deoxyadenosine in DNA + S-adenosyl-L-homocysteine + H(+)</text>
        <dbReference type="Rhea" id="RHEA:15197"/>
        <dbReference type="Rhea" id="RHEA-COMP:12418"/>
        <dbReference type="Rhea" id="RHEA-COMP:12419"/>
        <dbReference type="ChEBI" id="CHEBI:15378"/>
        <dbReference type="ChEBI" id="CHEBI:57856"/>
        <dbReference type="ChEBI" id="CHEBI:59789"/>
        <dbReference type="ChEBI" id="CHEBI:90615"/>
        <dbReference type="ChEBI" id="CHEBI:90616"/>
        <dbReference type="EC" id="2.1.1.72"/>
    </reaction>
</comment>
<accession>F1KM32</accession>
<dbReference type="PANTHER" id="PTHR33841">
    <property type="entry name" value="DNA METHYLTRANSFERASE YEEA-RELATED"/>
    <property type="match status" value="1"/>
</dbReference>
<name>F1KM32_THELI</name>
<dbReference type="PROSITE" id="PS00092">
    <property type="entry name" value="N6_MTASE"/>
    <property type="match status" value="1"/>
</dbReference>
<evidence type="ECO:0000256" key="2">
    <source>
        <dbReference type="ARBA" id="ARBA00011900"/>
    </source>
</evidence>
<dbReference type="GO" id="GO:0009007">
    <property type="term" value="F:site-specific DNA-methyltransferase (adenine-specific) activity"/>
    <property type="evidence" value="ECO:0007669"/>
    <property type="project" value="UniProtKB-EC"/>
</dbReference>
<gene>
    <name evidence="9" type="primary">tliIM</name>
</gene>
<evidence type="ECO:0000259" key="7">
    <source>
        <dbReference type="Pfam" id="PF07669"/>
    </source>
</evidence>
<evidence type="ECO:0000259" key="8">
    <source>
        <dbReference type="Pfam" id="PF22837"/>
    </source>
</evidence>
<keyword evidence="5" id="KW-0949">S-adenosyl-L-methionine</keyword>
<evidence type="ECO:0000256" key="4">
    <source>
        <dbReference type="ARBA" id="ARBA00022679"/>
    </source>
</evidence>
<dbReference type="Pfam" id="PF22837">
    <property type="entry name" value="M_Eco57I_C"/>
    <property type="match status" value="1"/>
</dbReference>
<dbReference type="PRINTS" id="PR00507">
    <property type="entry name" value="N12N6MTFRASE"/>
</dbReference>
<dbReference type="SUPFAM" id="SSF53335">
    <property type="entry name" value="S-adenosyl-L-methionine-dependent methyltransferases"/>
    <property type="match status" value="1"/>
</dbReference>
<proteinExistence type="inferred from homology"/>
<dbReference type="EMBL" id="JF432054">
    <property type="protein sequence ID" value="ADZ31407.1"/>
    <property type="molecule type" value="Genomic_DNA"/>
</dbReference>
<dbReference type="Gene3D" id="3.40.50.150">
    <property type="entry name" value="Vaccinia Virus protein VP39"/>
    <property type="match status" value="1"/>
</dbReference>
<dbReference type="PANTHER" id="PTHR33841:SF5">
    <property type="entry name" value="DNA METHYLASE (MODIFICATION METHYLASE) (METHYLTRANSFERASE)-RELATED"/>
    <property type="match status" value="1"/>
</dbReference>
<evidence type="ECO:0000256" key="3">
    <source>
        <dbReference type="ARBA" id="ARBA00022603"/>
    </source>
</evidence>
<evidence type="ECO:0000256" key="6">
    <source>
        <dbReference type="ARBA" id="ARBA00047942"/>
    </source>
</evidence>
<feature type="domain" description="Type II methyltransferase M.Eco57I C-terminal" evidence="8">
    <location>
        <begin position="272"/>
        <end position="536"/>
    </location>
</feature>
<organism evidence="9">
    <name type="scientific">Thermococcus litoralis</name>
    <dbReference type="NCBI Taxonomy" id="2265"/>
    <lineage>
        <taxon>Archaea</taxon>
        <taxon>Methanobacteriati</taxon>
        <taxon>Methanobacteriota</taxon>
        <taxon>Thermococci</taxon>
        <taxon>Thermococcales</taxon>
        <taxon>Thermococcaceae</taxon>
        <taxon>Thermococcus</taxon>
    </lineage>
</organism>
<reference evidence="9" key="1">
    <citation type="submission" date="2011-02" db="EMBL/GenBank/DDBJ databases">
        <title>TliI RM system.</title>
        <authorList>
            <person name="Xu S.-Y."/>
            <person name="Slatko B.E."/>
            <person name="Mazzola L."/>
            <person name="Aliotta J.M."/>
            <person name="Nwankwo D.O."/>
        </authorList>
    </citation>
    <scope>NUCLEOTIDE SEQUENCE</scope>
    <source>
        <strain evidence="9">NEB 521</strain>
    </source>
</reference>
<dbReference type="CDD" id="cd02440">
    <property type="entry name" value="AdoMet_MTases"/>
    <property type="match status" value="1"/>
</dbReference>
<feature type="domain" description="Type II methyltransferase M.TaqI-like" evidence="7">
    <location>
        <begin position="68"/>
        <end position="222"/>
    </location>
</feature>
<dbReference type="EC" id="2.1.1.72" evidence="2"/>
<dbReference type="OMA" id="NPPFIRY"/>
<sequence length="567" mass="64413">MTEAPTLDKIKKLGQVLTPFEIAEFLVNWAIKSPKDLILEPSCGDGIFLRAAIRRLMELGASPESISKQVYGVEIDSEILEKTKKLLLTEFSFVPTLINADFFDLEPPRGQQTLNNLLTAPKIPRVDVIVGNPPYIRYQSFSGKTREKALRTALEEGVKLPELTASWVPFVIHAEKFLKKDGRLAMVLPSKLLHVGYAKPFRKWLLKKFSNITIISFERRVFPGILEDTVLLLASKSGPYGVRFVEVTDERELSGLDLESSTFVLTRPNPDEKWTKYILPQNLESSLGEILNKVQEKVVLLGELGIVTIGVVTGSNEFFTLTEEEASSWGIEKEYLVPLVSRAEQISGVEITTSDWELIKKLGQKCYLLEVTKPWDELGMGVREYLIKRGDELNVRARYKVRIRKTWYTVPGVRFPDLFMSYMSHEVPKMASNEIVVNERKATSTNTIHQIFLKRKLEPRLLSTLFYNSLTLLSTELVGRFYGGGVLKIEPKEAEKILIPMAEEPKEILDISSKVDRLLRAKRTADAVAIVNEVILEGELGLKPRDVEVIEETWKYLQERRMKKSLG</sequence>
<dbReference type="InterPro" id="IPR029063">
    <property type="entry name" value="SAM-dependent_MTases_sf"/>
</dbReference>
<dbReference type="RefSeq" id="WP_004070308.1">
    <property type="nucleotide sequence ID" value="NZ_FJMQ01000113.1"/>
</dbReference>
<dbReference type="Pfam" id="PF07669">
    <property type="entry name" value="Eco57I"/>
    <property type="match status" value="1"/>
</dbReference>
<dbReference type="InterPro" id="IPR011639">
    <property type="entry name" value="MethylTrfase_TaqI-like_dom"/>
</dbReference>